<evidence type="ECO:0000313" key="5">
    <source>
        <dbReference type="Proteomes" id="UP000525298"/>
    </source>
</evidence>
<feature type="domain" description="Alcohol dehydrogenase-like C-terminal" evidence="1">
    <location>
        <begin position="170"/>
        <end position="290"/>
    </location>
</feature>
<dbReference type="Gene3D" id="3.90.180.10">
    <property type="entry name" value="Medium-chain alcohol dehydrogenases, catalytic domain"/>
    <property type="match status" value="1"/>
</dbReference>
<keyword evidence="5" id="KW-1185">Reference proteome</keyword>
<sequence length="714" mass="77520">MTIQEVPLPAVSAGTVLVQNHYSLISAGTEGSTVKAARKGLIGKARERPQQVKQVFDVLKQQGPAQTYRAVMKKLDAYSPLGYSSAGVVIDVGKGVKNISVGDKVACAGAGYANHAEIISVPENLCVRLRQDSDLQLACYNTLGAIALQGIRQADLRLGETCAVIGLGLIGQLACLMLKASGVRVFGIDIDRAAAETARKHCCDAAFLRTGHAVEEEIHRLTRGMGVDAVIITAASSSHDPINLAGAVARKKGKVVIVGDVPTGFDREPHYYKKELDLRMSCSYGPGRYDPLYEEHGLDYPPAYVRWTENRNMEAFQDLIAGGRIDLSYLTTHVFKFADAPRAYDMMMERSEPFMGILIAYDIGKTIKRGRIEIKGHDRGPVSSVNIGFIGAGSYAQSQLLPNIPKNAGVSLKGILTATGTGARSVAERFGFDFCTDLESEIIENDAINTVFIATRHNTHADFVQKSLKAGKNVFVEKPLCLHEGELNEIENLYKALSKKQADKAAGGQTPLLMVGYNRRFSPLGREIKNNFPGGPLAMVYRVNAGHIPKDSWIQDIEIGGGRIIGEVCHFVDFLTFLNGSLPVSVSAQAMEDVNHLNDVLVVSLKYENGSIGTICYFANGDKALCKERVEVFANGCTAVLDDFKRLDIYAGGKKKTKKYLSQDKGQKAEVSQFIDAVKNGKPSPIPIHQIFSASRVCFSILESIRTGQTIVNS</sequence>
<dbReference type="Pfam" id="PF00107">
    <property type="entry name" value="ADH_zinc_N"/>
    <property type="match status" value="1"/>
</dbReference>
<evidence type="ECO:0000259" key="3">
    <source>
        <dbReference type="Pfam" id="PF22725"/>
    </source>
</evidence>
<protein>
    <submittedName>
        <fullName evidence="4">Polar amino acid transport system substrate-binding protein</fullName>
    </submittedName>
</protein>
<dbReference type="EMBL" id="JACDUS010000004">
    <property type="protein sequence ID" value="MBA2881469.1"/>
    <property type="molecule type" value="Genomic_DNA"/>
</dbReference>
<dbReference type="SUPFAM" id="SSF51735">
    <property type="entry name" value="NAD(P)-binding Rossmann-fold domains"/>
    <property type="match status" value="2"/>
</dbReference>
<organism evidence="4 5">
    <name type="scientific">Desulfosalsimonas propionicica</name>
    <dbReference type="NCBI Taxonomy" id="332175"/>
    <lineage>
        <taxon>Bacteria</taxon>
        <taxon>Pseudomonadati</taxon>
        <taxon>Thermodesulfobacteriota</taxon>
        <taxon>Desulfobacteria</taxon>
        <taxon>Desulfobacterales</taxon>
        <taxon>Desulfosalsimonadaceae</taxon>
        <taxon>Desulfosalsimonas</taxon>
    </lineage>
</organism>
<dbReference type="CDD" id="cd08255">
    <property type="entry name" value="2-desacetyl-2-hydroxyethyl_bacteriochlorophyllide_like"/>
    <property type="match status" value="1"/>
</dbReference>
<dbReference type="Gene3D" id="3.30.360.10">
    <property type="entry name" value="Dihydrodipicolinate Reductase, domain 2"/>
    <property type="match status" value="1"/>
</dbReference>
<dbReference type="RefSeq" id="WP_232364717.1">
    <property type="nucleotide sequence ID" value="NZ_JACDUS010000004.1"/>
</dbReference>
<dbReference type="InterPro" id="IPR036291">
    <property type="entry name" value="NAD(P)-bd_dom_sf"/>
</dbReference>
<dbReference type="InterPro" id="IPR055170">
    <property type="entry name" value="GFO_IDH_MocA-like_dom"/>
</dbReference>
<dbReference type="AlphaFoldDB" id="A0A7W0C9B8"/>
<dbReference type="InterPro" id="IPR013149">
    <property type="entry name" value="ADH-like_C"/>
</dbReference>
<name>A0A7W0C9B8_9BACT</name>
<evidence type="ECO:0000259" key="1">
    <source>
        <dbReference type="Pfam" id="PF00107"/>
    </source>
</evidence>
<dbReference type="GO" id="GO:0000166">
    <property type="term" value="F:nucleotide binding"/>
    <property type="evidence" value="ECO:0007669"/>
    <property type="project" value="InterPro"/>
</dbReference>
<dbReference type="SUPFAM" id="SSF55347">
    <property type="entry name" value="Glyceraldehyde-3-phosphate dehydrogenase-like, C-terminal domain"/>
    <property type="match status" value="1"/>
</dbReference>
<dbReference type="Proteomes" id="UP000525298">
    <property type="component" value="Unassembled WGS sequence"/>
</dbReference>
<feature type="domain" description="Gfo/Idh/MocA-like oxidoreductase N-terminal" evidence="2">
    <location>
        <begin position="385"/>
        <end position="501"/>
    </location>
</feature>
<dbReference type="InterPro" id="IPR011032">
    <property type="entry name" value="GroES-like_sf"/>
</dbReference>
<dbReference type="InterPro" id="IPR051450">
    <property type="entry name" value="Gfo/Idh/MocA_Oxidoreductases"/>
</dbReference>
<dbReference type="Pfam" id="PF01408">
    <property type="entry name" value="GFO_IDH_MocA"/>
    <property type="match status" value="1"/>
</dbReference>
<proteinExistence type="predicted"/>
<accession>A0A7W0C9B8</accession>
<dbReference type="PANTHER" id="PTHR43377">
    <property type="entry name" value="BILIVERDIN REDUCTASE A"/>
    <property type="match status" value="1"/>
</dbReference>
<dbReference type="SUPFAM" id="SSF50129">
    <property type="entry name" value="GroES-like"/>
    <property type="match status" value="1"/>
</dbReference>
<dbReference type="InterPro" id="IPR000683">
    <property type="entry name" value="Gfo/Idh/MocA-like_OxRdtase_N"/>
</dbReference>
<feature type="domain" description="GFO/IDH/MocA-like oxidoreductase" evidence="3">
    <location>
        <begin position="549"/>
        <end position="620"/>
    </location>
</feature>
<dbReference type="PANTHER" id="PTHR43377:SF1">
    <property type="entry name" value="BILIVERDIN REDUCTASE A"/>
    <property type="match status" value="1"/>
</dbReference>
<dbReference type="Pfam" id="PF22725">
    <property type="entry name" value="GFO_IDH_MocA_C3"/>
    <property type="match status" value="1"/>
</dbReference>
<gene>
    <name evidence="4" type="ORF">HNR65_001796</name>
</gene>
<reference evidence="4 5" key="1">
    <citation type="submission" date="2020-07" db="EMBL/GenBank/DDBJ databases">
        <title>Genomic Encyclopedia of Type Strains, Phase IV (KMG-IV): sequencing the most valuable type-strain genomes for metagenomic binning, comparative biology and taxonomic classification.</title>
        <authorList>
            <person name="Goeker M."/>
        </authorList>
    </citation>
    <scope>NUCLEOTIDE SEQUENCE [LARGE SCALE GENOMIC DNA]</scope>
    <source>
        <strain evidence="4 5">DSM 17721</strain>
    </source>
</reference>
<evidence type="ECO:0000259" key="2">
    <source>
        <dbReference type="Pfam" id="PF01408"/>
    </source>
</evidence>
<comment type="caution">
    <text evidence="4">The sequence shown here is derived from an EMBL/GenBank/DDBJ whole genome shotgun (WGS) entry which is preliminary data.</text>
</comment>
<dbReference type="Gene3D" id="3.40.50.720">
    <property type="entry name" value="NAD(P)-binding Rossmann-like Domain"/>
    <property type="match status" value="2"/>
</dbReference>
<evidence type="ECO:0000313" key="4">
    <source>
        <dbReference type="EMBL" id="MBA2881469.1"/>
    </source>
</evidence>